<evidence type="ECO:0000259" key="1">
    <source>
        <dbReference type="Pfam" id="PF02492"/>
    </source>
</evidence>
<reference evidence="2 3" key="1">
    <citation type="journal article" date="2015" name="BMC Genomics">
        <title>Transcriptome analysis of thermophilic methylotrophic Bacillus methanolicus MGA3 using RNA-sequencing provides detailed insights into its previously uncharted transcriptional landscape.</title>
        <authorList>
            <person name="Irla M."/>
            <person name="Neshat A."/>
            <person name="Brautaset T."/>
            <person name="Ruckert C."/>
            <person name="Kalinowski J."/>
            <person name="Wendisch V.F."/>
        </authorList>
    </citation>
    <scope>NUCLEOTIDE SEQUENCE [LARGE SCALE GENOMIC DNA]</scope>
    <source>
        <strain evidence="3">MGA3 / ATCC 53907</strain>
    </source>
</reference>
<dbReference type="HOGENOM" id="CLU_3285026_0_0_9"/>
<keyword evidence="3" id="KW-1185">Reference proteome</keyword>
<dbReference type="Gene3D" id="3.40.50.300">
    <property type="entry name" value="P-loop containing nucleotide triphosphate hydrolases"/>
    <property type="match status" value="1"/>
</dbReference>
<dbReference type="InterPro" id="IPR027417">
    <property type="entry name" value="P-loop_NTPase"/>
</dbReference>
<protein>
    <recommendedName>
        <fullName evidence="1">CobW/HypB/UreG nucleotide-binding domain-containing protein</fullName>
    </recommendedName>
</protein>
<dbReference type="Proteomes" id="UP000027602">
    <property type="component" value="Chromosome"/>
</dbReference>
<accession>I3E3E8</accession>
<proteinExistence type="predicted"/>
<dbReference type="STRING" id="796606.BMMGA3_02160"/>
<name>I3E3E8_BACMM</name>
<dbReference type="InterPro" id="IPR003495">
    <property type="entry name" value="CobW/HypB/UreG_nucleotide-bd"/>
</dbReference>
<dbReference type="KEGG" id="bmet:BMMGA3_02160"/>
<sequence length="40" mass="4520">MVFMKSNKIPVTILTGYLGARKTALLNRILTQKHKTKDSC</sequence>
<feature type="domain" description="CobW/HypB/UreG nucleotide-binding" evidence="1">
    <location>
        <begin position="10"/>
        <end position="36"/>
    </location>
</feature>
<evidence type="ECO:0000313" key="2">
    <source>
        <dbReference type="EMBL" id="AIE58902.1"/>
    </source>
</evidence>
<dbReference type="AlphaFoldDB" id="I3E3E8"/>
<dbReference type="EMBL" id="CP007739">
    <property type="protein sequence ID" value="AIE58902.1"/>
    <property type="molecule type" value="Genomic_DNA"/>
</dbReference>
<dbReference type="Pfam" id="PF02492">
    <property type="entry name" value="cobW"/>
    <property type="match status" value="1"/>
</dbReference>
<organism evidence="2 3">
    <name type="scientific">Bacillus methanolicus (strain MGA3 / ATCC 53907)</name>
    <dbReference type="NCBI Taxonomy" id="796606"/>
    <lineage>
        <taxon>Bacteria</taxon>
        <taxon>Bacillati</taxon>
        <taxon>Bacillota</taxon>
        <taxon>Bacilli</taxon>
        <taxon>Bacillales</taxon>
        <taxon>Bacillaceae</taxon>
        <taxon>Bacillus</taxon>
    </lineage>
</organism>
<gene>
    <name evidence="2" type="ORF">BMMGA3_02160</name>
</gene>
<evidence type="ECO:0000313" key="3">
    <source>
        <dbReference type="Proteomes" id="UP000027602"/>
    </source>
</evidence>